<accession>A0A0A9H9W5</accession>
<dbReference type="EMBL" id="GBRH01166290">
    <property type="protein sequence ID" value="JAE31606.1"/>
    <property type="molecule type" value="Transcribed_RNA"/>
</dbReference>
<protein>
    <submittedName>
        <fullName evidence="1">Uncharacterized protein</fullName>
    </submittedName>
</protein>
<proteinExistence type="predicted"/>
<sequence length="125" mass="13935">MPLNISTTCFQSPFLKYPAMIAFHMTTPFSFTASNSSRAAATSSQLAYICIKLLSTNRSTMNPRLTAYAWTPRPTSRAHTLEQDLRVQASVCWSEQAEAAPSVSTNRWRASSGWPARRNARAMML</sequence>
<reference evidence="1" key="2">
    <citation type="journal article" date="2015" name="Data Brief">
        <title>Shoot transcriptome of the giant reed, Arundo donax.</title>
        <authorList>
            <person name="Barrero R.A."/>
            <person name="Guerrero F.D."/>
            <person name="Moolhuijzen P."/>
            <person name="Goolsby J.A."/>
            <person name="Tidwell J."/>
            <person name="Bellgard S.E."/>
            <person name="Bellgard M.I."/>
        </authorList>
    </citation>
    <scope>NUCLEOTIDE SEQUENCE</scope>
    <source>
        <tissue evidence="1">Shoot tissue taken approximately 20 cm above the soil surface</tissue>
    </source>
</reference>
<evidence type="ECO:0000313" key="1">
    <source>
        <dbReference type="EMBL" id="JAE31606.1"/>
    </source>
</evidence>
<organism evidence="1">
    <name type="scientific">Arundo donax</name>
    <name type="common">Giant reed</name>
    <name type="synonym">Donax arundinaceus</name>
    <dbReference type="NCBI Taxonomy" id="35708"/>
    <lineage>
        <taxon>Eukaryota</taxon>
        <taxon>Viridiplantae</taxon>
        <taxon>Streptophyta</taxon>
        <taxon>Embryophyta</taxon>
        <taxon>Tracheophyta</taxon>
        <taxon>Spermatophyta</taxon>
        <taxon>Magnoliopsida</taxon>
        <taxon>Liliopsida</taxon>
        <taxon>Poales</taxon>
        <taxon>Poaceae</taxon>
        <taxon>PACMAD clade</taxon>
        <taxon>Arundinoideae</taxon>
        <taxon>Arundineae</taxon>
        <taxon>Arundo</taxon>
    </lineage>
</organism>
<name>A0A0A9H9W5_ARUDO</name>
<dbReference type="AlphaFoldDB" id="A0A0A9H9W5"/>
<reference evidence="1" key="1">
    <citation type="submission" date="2014-09" db="EMBL/GenBank/DDBJ databases">
        <authorList>
            <person name="Magalhaes I.L.F."/>
            <person name="Oliveira U."/>
            <person name="Santos F.R."/>
            <person name="Vidigal T.H.D.A."/>
            <person name="Brescovit A.D."/>
            <person name="Santos A.J."/>
        </authorList>
    </citation>
    <scope>NUCLEOTIDE SEQUENCE</scope>
    <source>
        <tissue evidence="1">Shoot tissue taken approximately 20 cm above the soil surface</tissue>
    </source>
</reference>